<feature type="repeat" description="PPR" evidence="2">
    <location>
        <begin position="512"/>
        <end position="546"/>
    </location>
</feature>
<sequence length="811" mass="91186">MSKMLLSRIKPPQVPSPWSPNVRKLIRDTIHILQTQRQWQTSLQTQFDQSDVLVSDVAHLVLDRVPDAHLGLNFFHWASQTPHFRFSNGLAYSSLLKLLARSRAFSEIEPLMRNMRTEEIKPTLDALSFLVRAHADSGLVDKALEFYSMVVEIYGRVPSVIACNSLLYALAKQRRVDVARKVYDEMLERVGGESDHADKSSTSIMVRALCKEGGVDEGRKLIEGRRGGGFVPDVVLYNTLVDGYCKKGDVGSAYSLLEELKLKGLSPTLASYGPIIDGFCKEGNFKTIDRLLMEMKERGLINVQIYNNVIDARYKHGRTVEAVVTVMEMVENDCDPDIKTYNILIAGSCRLGRLKEANQLIQLARKWGLMPDKFSYTPLLHAYCKQGEHSRALDLLAEMTGKGATPDLACYTALIHGLVVAQDVDMALTIRDKMRNVGLVPDAQIYNVLINGLCKEGRLSEAKLLLAEMLDQDIPPNAFVYTTLVDGLVRNGSFEDTRKIFNLAVEKGIALDAAAYNAMIKSFCKVGMMKDALLCVNKMREEHNFPDDFTYSTIIDGYVKQHDMDSALKVFGHVVKTRSKANVVTYTALINGYCKKRDFRGAIKTFKEMQAHGLEPNVVTYSIFIGSFCKEGKLEEAAFFFELMLTNKCLPDKVTFYYLVNGFADYTPGATPKRTDESEENRKSMFLDFLETMISDGWVPCTATYNSILICLGRFGMVRTALQLRDQMINLGMFLDSVSFASLLHGLCMEGRSQEWKNIISCDLKEQELQVALKYSLKMDKYLPEGKTSEATQILQSLVEGYKSSDQEVED</sequence>
<evidence type="ECO:0000313" key="4">
    <source>
        <dbReference type="Proteomes" id="UP001187192"/>
    </source>
</evidence>
<feature type="repeat" description="PPR" evidence="2">
    <location>
        <begin position="268"/>
        <end position="302"/>
    </location>
</feature>
<evidence type="ECO:0008006" key="5">
    <source>
        <dbReference type="Google" id="ProtNLM"/>
    </source>
</evidence>
<dbReference type="PANTHER" id="PTHR45613">
    <property type="entry name" value="PENTATRICOPEPTIDE REPEAT-CONTAINING PROTEIN"/>
    <property type="match status" value="1"/>
</dbReference>
<feature type="repeat" description="PPR" evidence="2">
    <location>
        <begin position="198"/>
        <end position="232"/>
    </location>
</feature>
<feature type="repeat" description="PPR" evidence="2">
    <location>
        <begin position="407"/>
        <end position="441"/>
    </location>
</feature>
<feature type="repeat" description="PPR" evidence="2">
    <location>
        <begin position="582"/>
        <end position="616"/>
    </location>
</feature>
<feature type="repeat" description="PPR" evidence="2">
    <location>
        <begin position="337"/>
        <end position="371"/>
    </location>
</feature>
<feature type="repeat" description="PPR" evidence="2">
    <location>
        <begin position="547"/>
        <end position="581"/>
    </location>
</feature>
<keyword evidence="4" id="KW-1185">Reference proteome</keyword>
<feature type="repeat" description="PPR" evidence="2">
    <location>
        <begin position="617"/>
        <end position="651"/>
    </location>
</feature>
<feature type="repeat" description="PPR" evidence="2">
    <location>
        <begin position="233"/>
        <end position="267"/>
    </location>
</feature>
<dbReference type="PANTHER" id="PTHR45613:SF9">
    <property type="entry name" value="MITOCHONDRIAL GROUP I INTRON SPLICING FACTOR CCM1"/>
    <property type="match status" value="1"/>
</dbReference>
<evidence type="ECO:0000256" key="2">
    <source>
        <dbReference type="PROSITE-ProRule" id="PRU00708"/>
    </source>
</evidence>
<dbReference type="InterPro" id="IPR002885">
    <property type="entry name" value="PPR_rpt"/>
</dbReference>
<dbReference type="PROSITE" id="PS51375">
    <property type="entry name" value="PPR"/>
    <property type="match status" value="15"/>
</dbReference>
<dbReference type="AlphaFoldDB" id="A0AA88DCG1"/>
<dbReference type="SUPFAM" id="SSF81901">
    <property type="entry name" value="HCP-like"/>
    <property type="match status" value="1"/>
</dbReference>
<dbReference type="InterPro" id="IPR011990">
    <property type="entry name" value="TPR-like_helical_dom_sf"/>
</dbReference>
<feature type="repeat" description="PPR" evidence="2">
    <location>
        <begin position="159"/>
        <end position="189"/>
    </location>
</feature>
<proteinExistence type="predicted"/>
<keyword evidence="1" id="KW-0677">Repeat</keyword>
<protein>
    <recommendedName>
        <fullName evidence="5">Pentatricopeptide repeat-containing protein</fullName>
    </recommendedName>
</protein>
<dbReference type="Gramene" id="FCD_00003238-RA">
    <property type="protein sequence ID" value="FCD_00003238-RA:cds"/>
    <property type="gene ID" value="FCD_00003238"/>
</dbReference>
<dbReference type="Gene3D" id="1.25.40.10">
    <property type="entry name" value="Tetratricopeptide repeat domain"/>
    <property type="match status" value="7"/>
</dbReference>
<feature type="repeat" description="PPR" evidence="2">
    <location>
        <begin position="701"/>
        <end position="735"/>
    </location>
</feature>
<feature type="repeat" description="PPR" evidence="2">
    <location>
        <begin position="88"/>
        <end position="122"/>
    </location>
</feature>
<dbReference type="NCBIfam" id="TIGR00756">
    <property type="entry name" value="PPR"/>
    <property type="match status" value="14"/>
</dbReference>
<feature type="repeat" description="PPR" evidence="2">
    <location>
        <begin position="477"/>
        <end position="511"/>
    </location>
</feature>
<name>A0AA88DCG1_FICCA</name>
<feature type="repeat" description="PPR" evidence="2">
    <location>
        <begin position="372"/>
        <end position="406"/>
    </location>
</feature>
<dbReference type="Pfam" id="PF13041">
    <property type="entry name" value="PPR_2"/>
    <property type="match status" value="7"/>
</dbReference>
<dbReference type="Pfam" id="PF01535">
    <property type="entry name" value="PPR"/>
    <property type="match status" value="1"/>
</dbReference>
<dbReference type="Proteomes" id="UP001187192">
    <property type="component" value="Unassembled WGS sequence"/>
</dbReference>
<gene>
    <name evidence="3" type="ORF">TIFTF001_019197</name>
</gene>
<feature type="repeat" description="PPR" evidence="2">
    <location>
        <begin position="442"/>
        <end position="476"/>
    </location>
</feature>
<accession>A0AA88DCG1</accession>
<evidence type="ECO:0000313" key="3">
    <source>
        <dbReference type="EMBL" id="GMN50037.1"/>
    </source>
</evidence>
<evidence type="ECO:0000256" key="1">
    <source>
        <dbReference type="ARBA" id="ARBA00022737"/>
    </source>
</evidence>
<organism evidence="3 4">
    <name type="scientific">Ficus carica</name>
    <name type="common">Common fig</name>
    <dbReference type="NCBI Taxonomy" id="3494"/>
    <lineage>
        <taxon>Eukaryota</taxon>
        <taxon>Viridiplantae</taxon>
        <taxon>Streptophyta</taxon>
        <taxon>Embryophyta</taxon>
        <taxon>Tracheophyta</taxon>
        <taxon>Spermatophyta</taxon>
        <taxon>Magnoliopsida</taxon>
        <taxon>eudicotyledons</taxon>
        <taxon>Gunneridae</taxon>
        <taxon>Pentapetalae</taxon>
        <taxon>rosids</taxon>
        <taxon>fabids</taxon>
        <taxon>Rosales</taxon>
        <taxon>Moraceae</taxon>
        <taxon>Ficeae</taxon>
        <taxon>Ficus</taxon>
    </lineage>
</organism>
<reference evidence="3" key="1">
    <citation type="submission" date="2023-07" db="EMBL/GenBank/DDBJ databases">
        <title>draft genome sequence of fig (Ficus carica).</title>
        <authorList>
            <person name="Takahashi T."/>
            <person name="Nishimura K."/>
        </authorList>
    </citation>
    <scope>NUCLEOTIDE SEQUENCE</scope>
</reference>
<comment type="caution">
    <text evidence="3">The sequence shown here is derived from an EMBL/GenBank/DDBJ whole genome shotgun (WGS) entry which is preliminary data.</text>
</comment>
<dbReference type="EMBL" id="BTGU01000032">
    <property type="protein sequence ID" value="GMN50037.1"/>
    <property type="molecule type" value="Genomic_DNA"/>
</dbReference>